<dbReference type="Gene3D" id="1.10.10.10">
    <property type="entry name" value="Winged helix-like DNA-binding domain superfamily/Winged helix DNA-binding domain"/>
    <property type="match status" value="1"/>
</dbReference>
<evidence type="ECO:0000313" key="2">
    <source>
        <dbReference type="EMBL" id="QHC02508.1"/>
    </source>
</evidence>
<reference evidence="2 3" key="1">
    <citation type="journal article" date="2018" name="Int. J. Syst. Evol. Microbiol.">
        <title>Epidermidibacterium keratini gen. nov., sp. nov., a member of the family Sporichthyaceae, isolated from keratin epidermis.</title>
        <authorList>
            <person name="Lee D.G."/>
            <person name="Trujillo M.E."/>
            <person name="Kang S."/>
            <person name="Nam J.J."/>
            <person name="Kim Y.J."/>
        </authorList>
    </citation>
    <scope>NUCLEOTIDE SEQUENCE [LARGE SCALE GENOMIC DNA]</scope>
    <source>
        <strain evidence="2 3">EPI-7</strain>
    </source>
</reference>
<dbReference type="GO" id="GO:0006950">
    <property type="term" value="P:response to stress"/>
    <property type="evidence" value="ECO:0007669"/>
    <property type="project" value="TreeGrafter"/>
</dbReference>
<feature type="domain" description="HTH marR-type" evidence="1">
    <location>
        <begin position="1"/>
        <end position="133"/>
    </location>
</feature>
<dbReference type="PANTHER" id="PTHR33164:SF101">
    <property type="entry name" value="TRANSCRIPTIONAL REPRESSOR MPRA"/>
    <property type="match status" value="1"/>
</dbReference>
<dbReference type="SMART" id="SM00347">
    <property type="entry name" value="HTH_MARR"/>
    <property type="match status" value="1"/>
</dbReference>
<dbReference type="InterPro" id="IPR036388">
    <property type="entry name" value="WH-like_DNA-bd_sf"/>
</dbReference>
<dbReference type="PROSITE" id="PS50995">
    <property type="entry name" value="HTH_MARR_2"/>
    <property type="match status" value="1"/>
</dbReference>
<dbReference type="Proteomes" id="UP000463857">
    <property type="component" value="Chromosome"/>
</dbReference>
<dbReference type="Pfam" id="PF12802">
    <property type="entry name" value="MarR_2"/>
    <property type="match status" value="1"/>
</dbReference>
<dbReference type="FunCoup" id="A0A7L4YU04">
    <property type="interactions" value="5"/>
</dbReference>
<dbReference type="PANTHER" id="PTHR33164">
    <property type="entry name" value="TRANSCRIPTIONAL REGULATOR, MARR FAMILY"/>
    <property type="match status" value="1"/>
</dbReference>
<name>A0A7L4YU04_9ACTN</name>
<keyword evidence="3" id="KW-1185">Reference proteome</keyword>
<sequence>MRLATSVMRVHQMLLGAYDEALRPHGLTFARFEALALLRFSSSGALPMKVIGDRLQVHPTSVTNIIERLTAAGLVERAKNPRDGRGVLASLTDEGVRVVEAAAADLMKLDFALADLDDDDVDAVVRIFARLRAHAGDFEAR</sequence>
<dbReference type="InParanoid" id="A0A7L4YU04"/>
<dbReference type="GO" id="GO:0003700">
    <property type="term" value="F:DNA-binding transcription factor activity"/>
    <property type="evidence" value="ECO:0007669"/>
    <property type="project" value="InterPro"/>
</dbReference>
<gene>
    <name evidence="2" type="ORF">EK0264_16540</name>
</gene>
<dbReference type="SUPFAM" id="SSF46785">
    <property type="entry name" value="Winged helix' DNA-binding domain"/>
    <property type="match status" value="1"/>
</dbReference>
<evidence type="ECO:0000313" key="3">
    <source>
        <dbReference type="Proteomes" id="UP000463857"/>
    </source>
</evidence>
<dbReference type="EMBL" id="CP047156">
    <property type="protein sequence ID" value="QHC02508.1"/>
    <property type="molecule type" value="Genomic_DNA"/>
</dbReference>
<dbReference type="OrthoDB" id="3296622at2"/>
<dbReference type="InterPro" id="IPR036390">
    <property type="entry name" value="WH_DNA-bd_sf"/>
</dbReference>
<evidence type="ECO:0000259" key="1">
    <source>
        <dbReference type="PROSITE" id="PS50995"/>
    </source>
</evidence>
<dbReference type="InterPro" id="IPR000835">
    <property type="entry name" value="HTH_MarR-typ"/>
</dbReference>
<dbReference type="AlphaFoldDB" id="A0A7L4YU04"/>
<dbReference type="KEGG" id="eke:EK0264_16540"/>
<protein>
    <submittedName>
        <fullName evidence="2">MarR family transcriptional regulator</fullName>
    </submittedName>
</protein>
<dbReference type="PRINTS" id="PR00598">
    <property type="entry name" value="HTHMARR"/>
</dbReference>
<proteinExistence type="predicted"/>
<dbReference type="InterPro" id="IPR039422">
    <property type="entry name" value="MarR/SlyA-like"/>
</dbReference>
<organism evidence="2 3">
    <name type="scientific">Epidermidibacterium keratini</name>
    <dbReference type="NCBI Taxonomy" id="1891644"/>
    <lineage>
        <taxon>Bacteria</taxon>
        <taxon>Bacillati</taxon>
        <taxon>Actinomycetota</taxon>
        <taxon>Actinomycetes</taxon>
        <taxon>Sporichthyales</taxon>
        <taxon>Sporichthyaceae</taxon>
        <taxon>Epidermidibacterium</taxon>
    </lineage>
</organism>
<accession>A0A7L4YU04</accession>